<organism evidence="1 2">
    <name type="scientific">Flavobacterium nitrogenifigens</name>
    <dbReference type="NCBI Taxonomy" id="1617283"/>
    <lineage>
        <taxon>Bacteria</taxon>
        <taxon>Pseudomonadati</taxon>
        <taxon>Bacteroidota</taxon>
        <taxon>Flavobacteriia</taxon>
        <taxon>Flavobacteriales</taxon>
        <taxon>Flavobacteriaceae</taxon>
        <taxon>Flavobacterium</taxon>
    </lineage>
</organism>
<dbReference type="AlphaFoldDB" id="A0A7W7N9Y2"/>
<dbReference type="EMBL" id="JACHLD010000007">
    <property type="protein sequence ID" value="MBB4803912.1"/>
    <property type="molecule type" value="Genomic_DNA"/>
</dbReference>
<comment type="caution">
    <text evidence="1">The sequence shown here is derived from an EMBL/GenBank/DDBJ whole genome shotgun (WGS) entry which is preliminary data.</text>
</comment>
<dbReference type="RefSeq" id="WP_184166105.1">
    <property type="nucleotide sequence ID" value="NZ_JACHLD010000007.1"/>
</dbReference>
<sequence>MSKKLKNGLLKVTFSHILANGTNSCWFKFKEASLQYLCYYWRSKEAFRYLKIYQKLDDGSCGPKIGYITRDKAELNF</sequence>
<evidence type="ECO:0000313" key="1">
    <source>
        <dbReference type="EMBL" id="MBB4803912.1"/>
    </source>
</evidence>
<name>A0A7W7N9Y2_9FLAO</name>
<evidence type="ECO:0000313" key="2">
    <source>
        <dbReference type="Proteomes" id="UP000561681"/>
    </source>
</evidence>
<dbReference type="Proteomes" id="UP000561681">
    <property type="component" value="Unassembled WGS sequence"/>
</dbReference>
<accession>A0A7W7N9Y2</accession>
<gene>
    <name evidence="1" type="ORF">HNP37_003992</name>
</gene>
<reference evidence="1 2" key="1">
    <citation type="submission" date="2020-08" db="EMBL/GenBank/DDBJ databases">
        <title>Functional genomics of gut bacteria from endangered species of beetles.</title>
        <authorList>
            <person name="Carlos-Shanley C."/>
        </authorList>
    </citation>
    <scope>NUCLEOTIDE SEQUENCE [LARGE SCALE GENOMIC DNA]</scope>
    <source>
        <strain evidence="1 2">S00142</strain>
    </source>
</reference>
<protein>
    <submittedName>
        <fullName evidence="1">Uncharacterized protein</fullName>
    </submittedName>
</protein>
<keyword evidence="2" id="KW-1185">Reference proteome</keyword>
<proteinExistence type="predicted"/>